<evidence type="ECO:0000313" key="3">
    <source>
        <dbReference type="Proteomes" id="UP000770629"/>
    </source>
</evidence>
<reference evidence="2 3" key="1">
    <citation type="submission" date="2020-04" db="EMBL/GenBank/DDBJ databases">
        <title>Global-level population genomics: horizontal gene transfer, symbiosis and evolution in Rhizobia.</title>
        <authorList>
            <person name="Gai Y."/>
        </authorList>
    </citation>
    <scope>NUCLEOTIDE SEQUENCE [LARGE SCALE GENOMIC DNA]</scope>
    <source>
        <strain evidence="2 3">BLR33</strain>
    </source>
</reference>
<feature type="compositionally biased region" description="Basic and acidic residues" evidence="1">
    <location>
        <begin position="1"/>
        <end position="27"/>
    </location>
</feature>
<accession>A0ABS7I9H1</accession>
<evidence type="ECO:0000313" key="2">
    <source>
        <dbReference type="EMBL" id="MBX5088492.1"/>
    </source>
</evidence>
<protein>
    <submittedName>
        <fullName evidence="2">Uncharacterized protein</fullName>
    </submittedName>
</protein>
<sequence length="66" mass="7552">MSYRVAHLDSRKRALEKQESRERDQVRLDNGSVSPAQLRRENSAFAELPLHRYKMVAIGGKALARS</sequence>
<organism evidence="2 3">
    <name type="scientific">Rhizobium lentis</name>
    <dbReference type="NCBI Taxonomy" id="1138194"/>
    <lineage>
        <taxon>Bacteria</taxon>
        <taxon>Pseudomonadati</taxon>
        <taxon>Pseudomonadota</taxon>
        <taxon>Alphaproteobacteria</taxon>
        <taxon>Hyphomicrobiales</taxon>
        <taxon>Rhizobiaceae</taxon>
        <taxon>Rhizobium/Agrobacterium group</taxon>
        <taxon>Rhizobium</taxon>
    </lineage>
</organism>
<dbReference type="Proteomes" id="UP000770629">
    <property type="component" value="Unassembled WGS sequence"/>
</dbReference>
<feature type="region of interest" description="Disordered" evidence="1">
    <location>
        <begin position="1"/>
        <end position="34"/>
    </location>
</feature>
<keyword evidence="3" id="KW-1185">Reference proteome</keyword>
<proteinExistence type="predicted"/>
<dbReference type="EMBL" id="JABDYF010000001">
    <property type="protein sequence ID" value="MBX5088492.1"/>
    <property type="molecule type" value="Genomic_DNA"/>
</dbReference>
<comment type="caution">
    <text evidence="2">The sequence shown here is derived from an EMBL/GenBank/DDBJ whole genome shotgun (WGS) entry which is preliminary data.</text>
</comment>
<evidence type="ECO:0000256" key="1">
    <source>
        <dbReference type="SAM" id="MobiDB-lite"/>
    </source>
</evidence>
<dbReference type="RefSeq" id="WP_221118639.1">
    <property type="nucleotide sequence ID" value="NZ_JABDXZ010000005.1"/>
</dbReference>
<gene>
    <name evidence="2" type="ORF">HJB60_04785</name>
</gene>
<name>A0ABS7I9H1_9HYPH</name>